<feature type="region of interest" description="Disordered" evidence="1">
    <location>
        <begin position="189"/>
        <end position="213"/>
    </location>
</feature>
<dbReference type="Pfam" id="PF00024">
    <property type="entry name" value="PAN_1"/>
    <property type="match status" value="3"/>
</dbReference>
<feature type="region of interest" description="Disordered" evidence="1">
    <location>
        <begin position="97"/>
        <end position="125"/>
    </location>
</feature>
<dbReference type="SMART" id="SM00473">
    <property type="entry name" value="PAN_AP"/>
    <property type="match status" value="3"/>
</dbReference>
<dbReference type="EMBL" id="CAJEWN010000221">
    <property type="protein sequence ID" value="CAD2173627.1"/>
    <property type="molecule type" value="Genomic_DNA"/>
</dbReference>
<dbReference type="OrthoDB" id="5814086at2759"/>
<dbReference type="Gene3D" id="3.50.4.10">
    <property type="entry name" value="Hepatocyte Growth Factor"/>
    <property type="match status" value="1"/>
</dbReference>
<organism evidence="4 5">
    <name type="scientific">Meloidogyne enterolobii</name>
    <name type="common">Root-knot nematode worm</name>
    <name type="synonym">Meloidogyne mayaguensis</name>
    <dbReference type="NCBI Taxonomy" id="390850"/>
    <lineage>
        <taxon>Eukaryota</taxon>
        <taxon>Metazoa</taxon>
        <taxon>Ecdysozoa</taxon>
        <taxon>Nematoda</taxon>
        <taxon>Chromadorea</taxon>
        <taxon>Rhabditida</taxon>
        <taxon>Tylenchina</taxon>
        <taxon>Tylenchomorpha</taxon>
        <taxon>Tylenchoidea</taxon>
        <taxon>Meloidogynidae</taxon>
        <taxon>Meloidogyninae</taxon>
        <taxon>Meloidogyne</taxon>
    </lineage>
</organism>
<sequence length="806" mass="89097">MERRLPSISDFSLKLINLFMALKLPALIVLVFNDKAKGCFPLQPAMSPTCFPPSTGCPSDSYSPSTYGSEPSPYYSYGEYQPHEVYSYPSSPYGSPQQPYYHASKSRTMPSVAEDSPAKELKSSPSLDSCIRRYPDTRLVCALPFERRTPTNEKECKKNCLNVGPRCRSFQYDPAGNVCDLFEHSLAPSTSSGQTTLQPPPSSPSDPFAALDDWDNKKSKKHSLTVKMLSATKSKISRGREKRFSLHNGVPLDEHSQSLAYGANLDERNSGLMAPISGGNDLSSSTSHCVPILERKVGVVFTGLEPGCESVGLDEGEYEGEEEIGEQKDGYEQQLLEDLEDLKPKASPPPLTTKAATNLQKQELEPMTTTSVGKSRKEQTTTDKSKNRGDIQEDAPLTKTKDCQEGHKAYIQLIDGISLIGQLPLLLAVQLESADVCLQVCRQNRNLDGFVLSNSCRSATFHRQSGRCELLNDSISPNGPLQYIPNPDSLYFEKLCIPSKLLSKNNFIENFLVESDLISNCDDVIHRIPQHYLDSRKKQNDGAAVNAQNQLECIKQCIGAKSKLGFECASASFFFDWQGDNCFLSRFTRLSRSDLYAAERKELVDYMEIPPCFRLSVNNVRQRDVLTTNYPSSSTSSSSSFSSNEKEESIEDTSFTLKNDWSACIGGIRWRPKLNCSIATTKNNNCLESEACSATNNQAKPIAPSIEVAKRFKAPDVNSLEASLYGEQDYENQKEISFFGPPHENTDTKSNNLLKSETKPNCDPTKDCCPISEGKGGIKGMVRGCSLGTRRLPNGKSVSCVPDKCH</sequence>
<feature type="compositionally biased region" description="Basic and acidic residues" evidence="1">
    <location>
        <begin position="375"/>
        <end position="391"/>
    </location>
</feature>
<name>A0A6V7VFD0_MELEN</name>
<feature type="domain" description="Apple" evidence="3">
    <location>
        <begin position="130"/>
        <end position="197"/>
    </location>
</feature>
<evidence type="ECO:0000256" key="2">
    <source>
        <dbReference type="SAM" id="Phobius"/>
    </source>
</evidence>
<evidence type="ECO:0000259" key="3">
    <source>
        <dbReference type="PROSITE" id="PS50948"/>
    </source>
</evidence>
<feature type="domain" description="Apple" evidence="3">
    <location>
        <begin position="521"/>
        <end position="612"/>
    </location>
</feature>
<dbReference type="Proteomes" id="UP000580250">
    <property type="component" value="Unassembled WGS sequence"/>
</dbReference>
<keyword evidence="2" id="KW-1133">Transmembrane helix</keyword>
<dbReference type="AlphaFoldDB" id="A0A6V7VFD0"/>
<feature type="domain" description="Apple" evidence="3">
    <location>
        <begin position="403"/>
        <end position="496"/>
    </location>
</feature>
<feature type="transmembrane region" description="Helical" evidence="2">
    <location>
        <begin position="12"/>
        <end position="32"/>
    </location>
</feature>
<reference evidence="4 5" key="1">
    <citation type="submission" date="2020-08" db="EMBL/GenBank/DDBJ databases">
        <authorList>
            <person name="Koutsovoulos G."/>
            <person name="Danchin GJ E."/>
        </authorList>
    </citation>
    <scope>NUCLEOTIDE SEQUENCE [LARGE SCALE GENOMIC DNA]</scope>
</reference>
<proteinExistence type="predicted"/>
<feature type="compositionally biased region" description="Polar residues" evidence="1">
    <location>
        <begin position="354"/>
        <end position="373"/>
    </location>
</feature>
<evidence type="ECO:0000313" key="5">
    <source>
        <dbReference type="Proteomes" id="UP000580250"/>
    </source>
</evidence>
<dbReference type="PROSITE" id="PS50948">
    <property type="entry name" value="PAN"/>
    <property type="match status" value="3"/>
</dbReference>
<keyword evidence="2" id="KW-0472">Membrane</keyword>
<evidence type="ECO:0000256" key="1">
    <source>
        <dbReference type="SAM" id="MobiDB-lite"/>
    </source>
</evidence>
<keyword evidence="2" id="KW-0812">Transmembrane</keyword>
<protein>
    <recommendedName>
        <fullName evidence="3">Apple domain-containing protein</fullName>
    </recommendedName>
</protein>
<accession>A0A6V7VFD0</accession>
<gene>
    <name evidence="4" type="ORF">MENT_LOCUS25245</name>
</gene>
<dbReference type="InterPro" id="IPR003609">
    <property type="entry name" value="Pan_app"/>
</dbReference>
<evidence type="ECO:0000313" key="4">
    <source>
        <dbReference type="EMBL" id="CAD2173627.1"/>
    </source>
</evidence>
<dbReference type="SUPFAM" id="SSF57414">
    <property type="entry name" value="Hairpin loop containing domain-like"/>
    <property type="match status" value="3"/>
</dbReference>
<feature type="region of interest" description="Disordered" evidence="1">
    <location>
        <begin position="342"/>
        <end position="399"/>
    </location>
</feature>
<comment type="caution">
    <text evidence="4">The sequence shown here is derived from an EMBL/GenBank/DDBJ whole genome shotgun (WGS) entry which is preliminary data.</text>
</comment>